<reference evidence="14" key="1">
    <citation type="submission" date="2006-06" db="EMBL/GenBank/DDBJ databases">
        <title>Complete sequence of chromosome of Mycobacterium sp. MCS.</title>
        <authorList>
            <consortium name="US DOE Joint Genome Institute"/>
            <person name="Copeland A."/>
            <person name="Lucas S."/>
            <person name="Lapidus A."/>
            <person name="Barry K."/>
            <person name="Detter J.C."/>
            <person name="Glavina del Rio T."/>
            <person name="Hammon N."/>
            <person name="Israni S."/>
            <person name="Dalin E."/>
            <person name="Tice H."/>
            <person name="Pitluck S."/>
            <person name="Martinez M."/>
            <person name="Schmutz J."/>
            <person name="Larimer F."/>
            <person name="Land M."/>
            <person name="Hauser L."/>
            <person name="Kyrpides N."/>
            <person name="Kim E."/>
            <person name="Miller C.D."/>
            <person name="Hughes J.E."/>
            <person name="Anderson A.J."/>
            <person name="Sims R.C."/>
            <person name="Richardson P."/>
        </authorList>
    </citation>
    <scope>NUCLEOTIDE SEQUENCE [LARGE SCALE GENOMIC DNA]</scope>
    <source>
        <strain evidence="14">MCS</strain>
    </source>
</reference>
<accession>A0A5Q5BEY4</accession>
<evidence type="ECO:0000256" key="5">
    <source>
        <dbReference type="ARBA" id="ARBA00022679"/>
    </source>
</evidence>
<keyword evidence="8 14" id="KW-0418">Kinase</keyword>
<dbReference type="PANTHER" id="PTHR24421:SF10">
    <property type="entry name" value="NITRATE_NITRITE SENSOR PROTEIN NARQ"/>
    <property type="match status" value="1"/>
</dbReference>
<gene>
    <name evidence="14" type="ordered locus">Mmcs_0589</name>
</gene>
<evidence type="ECO:0000256" key="2">
    <source>
        <dbReference type="ARBA" id="ARBA00004370"/>
    </source>
</evidence>
<keyword evidence="10 12" id="KW-1133">Transmembrane helix</keyword>
<comment type="catalytic activity">
    <reaction evidence="1">
        <text>ATP + protein L-histidine = ADP + protein N-phospho-L-histidine.</text>
        <dbReference type="EC" id="2.7.13.3"/>
    </reaction>
</comment>
<dbReference type="Gene3D" id="6.10.340.10">
    <property type="match status" value="1"/>
</dbReference>
<dbReference type="SUPFAM" id="SSF55874">
    <property type="entry name" value="ATPase domain of HSP90 chaperone/DNA topoisomerase II/histidine kinase"/>
    <property type="match status" value="1"/>
</dbReference>
<evidence type="ECO:0000256" key="10">
    <source>
        <dbReference type="ARBA" id="ARBA00022989"/>
    </source>
</evidence>
<keyword evidence="12" id="KW-0472">Membrane</keyword>
<name>A0A5Q5BEY4_MYCSS</name>
<dbReference type="InterPro" id="IPR003660">
    <property type="entry name" value="HAMP_dom"/>
</dbReference>
<dbReference type="GO" id="GO:0000155">
    <property type="term" value="F:phosphorelay sensor kinase activity"/>
    <property type="evidence" value="ECO:0007669"/>
    <property type="project" value="InterPro"/>
</dbReference>
<sequence>MVHLHVRQETRGPPSGLTPISGGRCRVWTSSGRDATLVGMNRARTPAAALFRRVFLINGLIFTLGTLVLAVSPASVSSRIRLTEIPVLVVGLAVILSANALLLRSSLAPLDRLTASMRRVDPPRRSDRVDDRGSGDLHHLIESFNAMLDRLETERTTASASALAAQENERQRIARELHDEIGQTLTVALLTLKRAVDRAPAEIRGELEETQETVRASLDEVRGIARRLRPDALEDLGLQSALNALCNEFAQATGLPVVKHIALPAARLAPDVELVCYRIAQESLTNVARHADARKVWVDLHVADDQVTLRIADDGAGGAGDAGEGAGISGMRERALLVNATLTIASPPGEGTEVRLTIPYRDGSR</sequence>
<dbReference type="Pfam" id="PF02518">
    <property type="entry name" value="HATPase_c"/>
    <property type="match status" value="1"/>
</dbReference>
<keyword evidence="9" id="KW-0067">ATP-binding</keyword>
<dbReference type="Gene3D" id="3.30.565.10">
    <property type="entry name" value="Histidine kinase-like ATPase, C-terminal domain"/>
    <property type="match status" value="1"/>
</dbReference>
<dbReference type="SMART" id="SM00387">
    <property type="entry name" value="HATPase_c"/>
    <property type="match status" value="1"/>
</dbReference>
<feature type="transmembrane region" description="Helical" evidence="12">
    <location>
        <begin position="85"/>
        <end position="103"/>
    </location>
</feature>
<dbReference type="AlphaFoldDB" id="A0A5Q5BEY4"/>
<dbReference type="PROSITE" id="PS50885">
    <property type="entry name" value="HAMP"/>
    <property type="match status" value="1"/>
</dbReference>
<protein>
    <recommendedName>
        <fullName evidence="3">histidine kinase</fullName>
        <ecNumber evidence="3">2.7.13.3</ecNumber>
    </recommendedName>
</protein>
<dbReference type="CDD" id="cd16917">
    <property type="entry name" value="HATPase_UhpB-NarQ-NarX-like"/>
    <property type="match status" value="1"/>
</dbReference>
<feature type="transmembrane region" description="Helical" evidence="12">
    <location>
        <begin position="50"/>
        <end position="73"/>
    </location>
</feature>
<keyword evidence="5" id="KW-0808">Transferase</keyword>
<evidence type="ECO:0000256" key="12">
    <source>
        <dbReference type="SAM" id="Phobius"/>
    </source>
</evidence>
<dbReference type="EC" id="2.7.13.3" evidence="3"/>
<keyword evidence="11" id="KW-0902">Two-component regulatory system</keyword>
<dbReference type="GO" id="GO:0016020">
    <property type="term" value="C:membrane"/>
    <property type="evidence" value="ECO:0007669"/>
    <property type="project" value="UniProtKB-SubCell"/>
</dbReference>
<dbReference type="CDD" id="cd06225">
    <property type="entry name" value="HAMP"/>
    <property type="match status" value="1"/>
</dbReference>
<dbReference type="GO" id="GO:0046983">
    <property type="term" value="F:protein dimerization activity"/>
    <property type="evidence" value="ECO:0007669"/>
    <property type="project" value="InterPro"/>
</dbReference>
<proteinExistence type="predicted"/>
<dbReference type="InterPro" id="IPR003594">
    <property type="entry name" value="HATPase_dom"/>
</dbReference>
<feature type="domain" description="HAMP" evidence="13">
    <location>
        <begin position="104"/>
        <end position="156"/>
    </location>
</feature>
<evidence type="ECO:0000256" key="3">
    <source>
        <dbReference type="ARBA" id="ARBA00012438"/>
    </source>
</evidence>
<evidence type="ECO:0000256" key="11">
    <source>
        <dbReference type="ARBA" id="ARBA00023012"/>
    </source>
</evidence>
<keyword evidence="4" id="KW-0597">Phosphoprotein</keyword>
<dbReference type="InterPro" id="IPR011712">
    <property type="entry name" value="Sig_transdc_His_kin_sub3_dim/P"/>
</dbReference>
<dbReference type="Pfam" id="PF00672">
    <property type="entry name" value="HAMP"/>
    <property type="match status" value="1"/>
</dbReference>
<dbReference type="EMBL" id="CP000384">
    <property type="protein sequence ID" value="ABG06710.1"/>
    <property type="molecule type" value="Genomic_DNA"/>
</dbReference>
<evidence type="ECO:0000256" key="1">
    <source>
        <dbReference type="ARBA" id="ARBA00000085"/>
    </source>
</evidence>
<comment type="subcellular location">
    <subcellularLocation>
        <location evidence="2">Membrane</location>
    </subcellularLocation>
</comment>
<organism evidence="14">
    <name type="scientific">Mycobacterium sp. (strain MCS)</name>
    <dbReference type="NCBI Taxonomy" id="164756"/>
    <lineage>
        <taxon>Bacteria</taxon>
        <taxon>Bacillati</taxon>
        <taxon>Actinomycetota</taxon>
        <taxon>Actinomycetes</taxon>
        <taxon>Mycobacteriales</taxon>
        <taxon>Mycobacteriaceae</taxon>
        <taxon>Mycobacterium</taxon>
    </lineage>
</organism>
<dbReference type="Gene3D" id="1.20.5.1930">
    <property type="match status" value="1"/>
</dbReference>
<dbReference type="GO" id="GO:0005524">
    <property type="term" value="F:ATP binding"/>
    <property type="evidence" value="ECO:0007669"/>
    <property type="project" value="UniProtKB-KW"/>
</dbReference>
<dbReference type="Pfam" id="PF07730">
    <property type="entry name" value="HisKA_3"/>
    <property type="match status" value="1"/>
</dbReference>
<evidence type="ECO:0000256" key="8">
    <source>
        <dbReference type="ARBA" id="ARBA00022777"/>
    </source>
</evidence>
<evidence type="ECO:0000256" key="6">
    <source>
        <dbReference type="ARBA" id="ARBA00022692"/>
    </source>
</evidence>
<evidence type="ECO:0000256" key="4">
    <source>
        <dbReference type="ARBA" id="ARBA00022553"/>
    </source>
</evidence>
<dbReference type="InterPro" id="IPR036890">
    <property type="entry name" value="HATPase_C_sf"/>
</dbReference>
<keyword evidence="6 12" id="KW-0812">Transmembrane</keyword>
<evidence type="ECO:0000259" key="13">
    <source>
        <dbReference type="PROSITE" id="PS50885"/>
    </source>
</evidence>
<evidence type="ECO:0000256" key="7">
    <source>
        <dbReference type="ARBA" id="ARBA00022741"/>
    </source>
</evidence>
<evidence type="ECO:0000256" key="9">
    <source>
        <dbReference type="ARBA" id="ARBA00022840"/>
    </source>
</evidence>
<dbReference type="PANTHER" id="PTHR24421">
    <property type="entry name" value="NITRATE/NITRITE SENSOR PROTEIN NARX-RELATED"/>
    <property type="match status" value="1"/>
</dbReference>
<keyword evidence="7" id="KW-0547">Nucleotide-binding</keyword>
<dbReference type="KEGG" id="mmc:Mmcs_0589"/>
<evidence type="ECO:0000313" key="14">
    <source>
        <dbReference type="EMBL" id="ABG06710.1"/>
    </source>
</evidence>
<dbReference type="SMART" id="SM00304">
    <property type="entry name" value="HAMP"/>
    <property type="match status" value="1"/>
</dbReference>
<dbReference type="InterPro" id="IPR050482">
    <property type="entry name" value="Sensor_HK_TwoCompSys"/>
</dbReference>